<organism evidence="2 3">
    <name type="scientific">Algibacter lectus</name>
    <dbReference type="NCBI Taxonomy" id="221126"/>
    <lineage>
        <taxon>Bacteria</taxon>
        <taxon>Pseudomonadati</taxon>
        <taxon>Bacteroidota</taxon>
        <taxon>Flavobacteriia</taxon>
        <taxon>Flavobacteriales</taxon>
        <taxon>Flavobacteriaceae</taxon>
        <taxon>Algibacter</taxon>
    </lineage>
</organism>
<proteinExistence type="predicted"/>
<name>A0A090VNJ6_9FLAO</name>
<reference evidence="2 3" key="1">
    <citation type="journal article" date="2014" name="Genome Announc.">
        <title>Draft Genome Sequences of Marine Flavobacterium Algibacter lectus Strains SS8 and NR4.</title>
        <authorList>
            <person name="Takatani N."/>
            <person name="Nakanishi M."/>
            <person name="Meirelles P."/>
            <person name="Mino S."/>
            <person name="Suda W."/>
            <person name="Oshima K."/>
            <person name="Hattori M."/>
            <person name="Ohkuma M."/>
            <person name="Hosokawa M."/>
            <person name="Miyashita K."/>
            <person name="Thompson F.L."/>
            <person name="Niwa A."/>
            <person name="Sawabe T."/>
            <person name="Sawabe T."/>
        </authorList>
    </citation>
    <scope>NUCLEOTIDE SEQUENCE [LARGE SCALE GENOMIC DNA]</scope>
    <source>
        <strain evidence="2 3">JCM 19300</strain>
    </source>
</reference>
<sequence length="264" mass="29622">MEVKKNPQLEIGRNSSLYFAIGLNLMLFLSWQALEFKTYDAQDEIAMDVLDMEVIYEDDIPIVKAATPPPPAAAPVVITQTIEVVEDMVDIEETVFESTETGQDDAISEHIVAVGDVVVEKIEEEAEVAFAVIEDVPVFPGCEGLDKQKTKDCFQKKMQEHVVKNFTYPQAALDMGIQGRVSVIFIIDSKGVTTNIRSRGPDRILETEAERIIGKLPKMEPGKQRGKPVKVAYAVPIFFKYEANNKSHQVIVKQSKIFFRLLFL</sequence>
<comment type="caution">
    <text evidence="2">The sequence shown here is derived from an EMBL/GenBank/DDBJ whole genome shotgun (WGS) entry which is preliminary data.</text>
</comment>
<dbReference type="RefSeq" id="WP_081959343.1">
    <property type="nucleotide sequence ID" value="NZ_BBNQ01000025.1"/>
</dbReference>
<dbReference type="Pfam" id="PF03544">
    <property type="entry name" value="TonB_C"/>
    <property type="match status" value="1"/>
</dbReference>
<feature type="domain" description="TonB C-terminal" evidence="1">
    <location>
        <begin position="153"/>
        <end position="248"/>
    </location>
</feature>
<dbReference type="PANTHER" id="PTHR33446">
    <property type="entry name" value="PROTEIN TONB-RELATED"/>
    <property type="match status" value="1"/>
</dbReference>
<dbReference type="PROSITE" id="PS52015">
    <property type="entry name" value="TONB_CTD"/>
    <property type="match status" value="1"/>
</dbReference>
<gene>
    <name evidence="2" type="ORF">JCM19300_2647</name>
</gene>
<evidence type="ECO:0000313" key="2">
    <source>
        <dbReference type="EMBL" id="GAL64889.1"/>
    </source>
</evidence>
<accession>A0A090VNJ6</accession>
<dbReference type="Proteomes" id="UP000029644">
    <property type="component" value="Unassembled WGS sequence"/>
</dbReference>
<dbReference type="AlphaFoldDB" id="A0A090VNJ6"/>
<dbReference type="Gene3D" id="3.30.1150.10">
    <property type="match status" value="1"/>
</dbReference>
<dbReference type="InterPro" id="IPR051045">
    <property type="entry name" value="TonB-dependent_transducer"/>
</dbReference>
<dbReference type="EMBL" id="BBNQ01000025">
    <property type="protein sequence ID" value="GAL64889.1"/>
    <property type="molecule type" value="Genomic_DNA"/>
</dbReference>
<dbReference type="InterPro" id="IPR037682">
    <property type="entry name" value="TonB_C"/>
</dbReference>
<dbReference type="GO" id="GO:0031992">
    <property type="term" value="F:energy transducer activity"/>
    <property type="evidence" value="ECO:0007669"/>
    <property type="project" value="TreeGrafter"/>
</dbReference>
<dbReference type="PANTHER" id="PTHR33446:SF2">
    <property type="entry name" value="PROTEIN TONB"/>
    <property type="match status" value="1"/>
</dbReference>
<dbReference type="GO" id="GO:0055085">
    <property type="term" value="P:transmembrane transport"/>
    <property type="evidence" value="ECO:0007669"/>
    <property type="project" value="InterPro"/>
</dbReference>
<evidence type="ECO:0000259" key="1">
    <source>
        <dbReference type="PROSITE" id="PS52015"/>
    </source>
</evidence>
<dbReference type="GO" id="GO:0098797">
    <property type="term" value="C:plasma membrane protein complex"/>
    <property type="evidence" value="ECO:0007669"/>
    <property type="project" value="TreeGrafter"/>
</dbReference>
<dbReference type="OrthoDB" id="1522859at2"/>
<protein>
    <submittedName>
        <fullName evidence="2">Ferric siderophore transport system periplasmic binding protein TonB</fullName>
    </submittedName>
</protein>
<evidence type="ECO:0000313" key="3">
    <source>
        <dbReference type="Proteomes" id="UP000029644"/>
    </source>
</evidence>
<dbReference type="SUPFAM" id="SSF74653">
    <property type="entry name" value="TolA/TonB C-terminal domain"/>
    <property type="match status" value="1"/>
</dbReference>